<organism evidence="1 2">
    <name type="scientific">Araneus ventricosus</name>
    <name type="common">Orbweaver spider</name>
    <name type="synonym">Epeira ventricosa</name>
    <dbReference type="NCBI Taxonomy" id="182803"/>
    <lineage>
        <taxon>Eukaryota</taxon>
        <taxon>Metazoa</taxon>
        <taxon>Ecdysozoa</taxon>
        <taxon>Arthropoda</taxon>
        <taxon>Chelicerata</taxon>
        <taxon>Arachnida</taxon>
        <taxon>Araneae</taxon>
        <taxon>Araneomorphae</taxon>
        <taxon>Entelegynae</taxon>
        <taxon>Araneoidea</taxon>
        <taxon>Araneidae</taxon>
        <taxon>Araneus</taxon>
    </lineage>
</organism>
<evidence type="ECO:0000313" key="1">
    <source>
        <dbReference type="EMBL" id="GBM63487.1"/>
    </source>
</evidence>
<dbReference type="AlphaFoldDB" id="A0A4Y2HDV0"/>
<evidence type="ECO:0008006" key="3">
    <source>
        <dbReference type="Google" id="ProtNLM"/>
    </source>
</evidence>
<evidence type="ECO:0000313" key="2">
    <source>
        <dbReference type="Proteomes" id="UP000499080"/>
    </source>
</evidence>
<dbReference type="OrthoDB" id="6125136at2759"/>
<comment type="caution">
    <text evidence="1">The sequence shown here is derived from an EMBL/GenBank/DDBJ whole genome shotgun (WGS) entry which is preliminary data.</text>
</comment>
<reference evidence="1 2" key="1">
    <citation type="journal article" date="2019" name="Sci. Rep.">
        <title>Orb-weaving spider Araneus ventricosus genome elucidates the spidroin gene catalogue.</title>
        <authorList>
            <person name="Kono N."/>
            <person name="Nakamura H."/>
            <person name="Ohtoshi R."/>
            <person name="Moran D.A.P."/>
            <person name="Shinohara A."/>
            <person name="Yoshida Y."/>
            <person name="Fujiwara M."/>
            <person name="Mori M."/>
            <person name="Tomita M."/>
            <person name="Arakawa K."/>
        </authorList>
    </citation>
    <scope>NUCLEOTIDE SEQUENCE [LARGE SCALE GENOMIC DNA]</scope>
</reference>
<accession>A0A4Y2HDV0</accession>
<dbReference type="GO" id="GO:0003676">
    <property type="term" value="F:nucleic acid binding"/>
    <property type="evidence" value="ECO:0007669"/>
    <property type="project" value="InterPro"/>
</dbReference>
<gene>
    <name evidence="1" type="ORF">AVEN_205835-2_1</name>
</gene>
<dbReference type="EMBL" id="BGPR01001870">
    <property type="protein sequence ID" value="GBM63487.1"/>
    <property type="molecule type" value="Genomic_DNA"/>
</dbReference>
<dbReference type="Gene3D" id="3.30.420.10">
    <property type="entry name" value="Ribonuclease H-like superfamily/Ribonuclease H"/>
    <property type="match status" value="1"/>
</dbReference>
<protein>
    <recommendedName>
        <fullName evidence="3">Mariner Mos1 transposase</fullName>
    </recommendedName>
</protein>
<sequence>LHNTIRRKRSGLLSQGALLLHDSNRSHTASVTRVLVLRFRWNALEHLSYSLDLAPSDFNHFGSLKKHLQVAISETMPKFRKPSLSGSVTWSVISSMPVSLDWLPIEQMLQQP</sequence>
<dbReference type="InterPro" id="IPR036397">
    <property type="entry name" value="RNaseH_sf"/>
</dbReference>
<dbReference type="Proteomes" id="UP000499080">
    <property type="component" value="Unassembled WGS sequence"/>
</dbReference>
<proteinExistence type="predicted"/>
<keyword evidence="2" id="KW-1185">Reference proteome</keyword>
<feature type="non-terminal residue" evidence="1">
    <location>
        <position position="1"/>
    </location>
</feature>
<name>A0A4Y2HDV0_ARAVE</name>